<dbReference type="InParanoid" id="O62228"/>
<dbReference type="AGR" id="WB:WBGene00009415"/>
<dbReference type="EMBL" id="BX284601">
    <property type="protein sequence ID" value="CAB04286.1"/>
    <property type="molecule type" value="Genomic_DNA"/>
</dbReference>
<accession>O62228</accession>
<evidence type="ECO:0000313" key="4">
    <source>
        <dbReference type="WormBase" id="F35E2.8"/>
    </source>
</evidence>
<dbReference type="Pfam" id="PF00646">
    <property type="entry name" value="F-box"/>
    <property type="match status" value="1"/>
</dbReference>
<dbReference type="PaxDb" id="6239-F35E2.8"/>
<dbReference type="FunCoup" id="O62228">
    <property type="interactions" value="429"/>
</dbReference>
<dbReference type="InterPro" id="IPR001810">
    <property type="entry name" value="F-box_dom"/>
</dbReference>
<sequence length="259" mass="29506">MAPFNLLRLPTLIISEVIRSMNALELVGLSETSKKSQILVKTLLKNSQFHMRICEHPAAIAVCINSKTSQSRFELRHNLDLAFLRIKFFLDIFNVTTAGLLFCNPTEKSIRDTLSLLVPINPKFISLSISEMESMSESLFEYLLSIKACRFIVKLNSFHELTPSNSNLLLDCVYVKLRNLAFPDQKMIEVLKTWKLGCNLKSLEMFSSDYTCDFNELVKGLDTQIIDADSELKCQIEQANGRIGLLTFEIWGHLHLKVI</sequence>
<dbReference type="STRING" id="6239.F35E2.8.1"/>
<proteinExistence type="predicted"/>
<keyword evidence="3" id="KW-1185">Reference proteome</keyword>
<dbReference type="PANTHER" id="PTHR22899:SF0">
    <property type="entry name" value="F-BOX ASSOCIATED DOMAIN-CONTAINING PROTEIN-RELATED"/>
    <property type="match status" value="1"/>
</dbReference>
<dbReference type="Bgee" id="WBGene00009415">
    <property type="expression patterns" value="Expressed in embryo and 1 other cell type or tissue"/>
</dbReference>
<dbReference type="Proteomes" id="UP000001940">
    <property type="component" value="Chromosome I"/>
</dbReference>
<dbReference type="HOGENOM" id="CLU_1074538_0_0_1"/>
<dbReference type="IntAct" id="O62228">
    <property type="interactions" value="1"/>
</dbReference>
<dbReference type="AlphaFoldDB" id="O62228"/>
<feature type="domain" description="F-box" evidence="1">
    <location>
        <begin position="3"/>
        <end position="52"/>
    </location>
</feature>
<dbReference type="CTD" id="185290"/>
<dbReference type="PhylomeDB" id="O62228"/>
<evidence type="ECO:0000313" key="2">
    <source>
        <dbReference type="EMBL" id="CAB04286.1"/>
    </source>
</evidence>
<dbReference type="GeneID" id="185290"/>
<dbReference type="InterPro" id="IPR053222">
    <property type="entry name" value="Zygotic_Embryogenesis-Asso"/>
</dbReference>
<dbReference type="PROSITE" id="PS50181">
    <property type="entry name" value="FBOX"/>
    <property type="match status" value="1"/>
</dbReference>
<evidence type="ECO:0000259" key="1">
    <source>
        <dbReference type="PROSITE" id="PS50181"/>
    </source>
</evidence>
<dbReference type="UCSC" id="F35E2.8">
    <property type="organism name" value="c. elegans"/>
</dbReference>
<dbReference type="PANTHER" id="PTHR22899">
    <property type="entry name" value="CYCLIN-RELATED F-BOX FAMILY"/>
    <property type="match status" value="1"/>
</dbReference>
<dbReference type="PIR" id="T21780">
    <property type="entry name" value="T21780"/>
</dbReference>
<gene>
    <name evidence="2" type="ORF">CELE_F35E2.8</name>
    <name evidence="2 4" type="ORF">F35E2.8</name>
</gene>
<dbReference type="KEGG" id="cel:CELE_F35E2.8"/>
<name>O62228_CAEEL</name>
<protein>
    <submittedName>
        <fullName evidence="2">F-box domain-containing protein</fullName>
    </submittedName>
</protein>
<evidence type="ECO:0000313" key="3">
    <source>
        <dbReference type="Proteomes" id="UP000001940"/>
    </source>
</evidence>
<reference evidence="2 3" key="1">
    <citation type="journal article" date="1998" name="Science">
        <title>Genome sequence of the nematode C. elegans: a platform for investigating biology.</title>
        <authorList>
            <consortium name="The C. elegans sequencing consortium"/>
            <person name="Sulson J.E."/>
            <person name="Waterston R."/>
        </authorList>
    </citation>
    <scope>NUCLEOTIDE SEQUENCE [LARGE SCALE GENOMIC DNA]</scope>
    <source>
        <strain evidence="2 3">Bristol N2</strain>
    </source>
</reference>
<dbReference type="RefSeq" id="NP_492986.1">
    <property type="nucleotide sequence ID" value="NM_060585.1"/>
</dbReference>
<dbReference type="WormBase" id="F35E2.8">
    <property type="protein sequence ID" value="CE17777"/>
    <property type="gene ID" value="WBGene00009415"/>
</dbReference>
<organism evidence="2 3">
    <name type="scientific">Caenorhabditis elegans</name>
    <dbReference type="NCBI Taxonomy" id="6239"/>
    <lineage>
        <taxon>Eukaryota</taxon>
        <taxon>Metazoa</taxon>
        <taxon>Ecdysozoa</taxon>
        <taxon>Nematoda</taxon>
        <taxon>Chromadorea</taxon>
        <taxon>Rhabditida</taxon>
        <taxon>Rhabditina</taxon>
        <taxon>Rhabditomorpha</taxon>
        <taxon>Rhabditoidea</taxon>
        <taxon>Rhabditidae</taxon>
        <taxon>Peloderinae</taxon>
        <taxon>Caenorhabditis</taxon>
    </lineage>
</organism>